<evidence type="ECO:0000259" key="4">
    <source>
        <dbReference type="PROSITE" id="PS51078"/>
    </source>
</evidence>
<name>A0A7D7WFW4_9MICO</name>
<dbReference type="InterPro" id="IPR005471">
    <property type="entry name" value="Tscrpt_reg_IclR_N"/>
</dbReference>
<dbReference type="Gene3D" id="1.10.10.10">
    <property type="entry name" value="Winged helix-like DNA-binding domain superfamily/Winged helix DNA-binding domain"/>
    <property type="match status" value="1"/>
</dbReference>
<proteinExistence type="predicted"/>
<gene>
    <name evidence="5" type="ORF">FVO59_07885</name>
</gene>
<organism evidence="5 6">
    <name type="scientific">Microbacterium esteraromaticum</name>
    <dbReference type="NCBI Taxonomy" id="57043"/>
    <lineage>
        <taxon>Bacteria</taxon>
        <taxon>Bacillati</taxon>
        <taxon>Actinomycetota</taxon>
        <taxon>Actinomycetes</taxon>
        <taxon>Micrococcales</taxon>
        <taxon>Microbacteriaceae</taxon>
        <taxon>Microbacterium</taxon>
    </lineage>
</organism>
<feature type="domain" description="IclR-ED" evidence="4">
    <location>
        <begin position="106"/>
        <end position="294"/>
    </location>
</feature>
<accession>A0A7D7WFW4</accession>
<dbReference type="EMBL" id="CP043732">
    <property type="protein sequence ID" value="QMU97151.1"/>
    <property type="molecule type" value="Genomic_DNA"/>
</dbReference>
<dbReference type="InterPro" id="IPR014757">
    <property type="entry name" value="Tscrpt_reg_IclR_C"/>
</dbReference>
<protein>
    <submittedName>
        <fullName evidence="5">IclR family transcriptional regulator</fullName>
    </submittedName>
</protein>
<evidence type="ECO:0000256" key="1">
    <source>
        <dbReference type="ARBA" id="ARBA00023015"/>
    </source>
</evidence>
<evidence type="ECO:0000313" key="5">
    <source>
        <dbReference type="EMBL" id="QMU97151.1"/>
    </source>
</evidence>
<dbReference type="PROSITE" id="PS51078">
    <property type="entry name" value="ICLR_ED"/>
    <property type="match status" value="1"/>
</dbReference>
<evidence type="ECO:0000256" key="3">
    <source>
        <dbReference type="ARBA" id="ARBA00023163"/>
    </source>
</evidence>
<evidence type="ECO:0000256" key="2">
    <source>
        <dbReference type="ARBA" id="ARBA00023125"/>
    </source>
</evidence>
<dbReference type="SMART" id="SM00346">
    <property type="entry name" value="HTH_ICLR"/>
    <property type="match status" value="1"/>
</dbReference>
<keyword evidence="1" id="KW-0805">Transcription regulation</keyword>
<dbReference type="InterPro" id="IPR036390">
    <property type="entry name" value="WH_DNA-bd_sf"/>
</dbReference>
<dbReference type="SUPFAM" id="SSF46785">
    <property type="entry name" value="Winged helix' DNA-binding domain"/>
    <property type="match status" value="1"/>
</dbReference>
<dbReference type="Gene3D" id="3.30.450.40">
    <property type="match status" value="1"/>
</dbReference>
<dbReference type="InterPro" id="IPR036388">
    <property type="entry name" value="WH-like_DNA-bd_sf"/>
</dbReference>
<reference evidence="5 6" key="1">
    <citation type="journal article" date="2020" name="Front. Microbiol.">
        <title>Design of Bacterial Strain-Specific qPCR Assays Using NGS Data and Publicly Available Resources and Its Application to Track Biocontrol Strains.</title>
        <authorList>
            <person name="Hernandez I."/>
            <person name="Sant C."/>
            <person name="Martinez R."/>
            <person name="Fernandez C."/>
        </authorList>
    </citation>
    <scope>NUCLEOTIDE SEQUENCE [LARGE SCALE GENOMIC DNA]</scope>
    <source>
        <strain evidence="5 6">B24</strain>
    </source>
</reference>
<keyword evidence="2" id="KW-0238">DNA-binding</keyword>
<evidence type="ECO:0000313" key="6">
    <source>
        <dbReference type="Proteomes" id="UP000515708"/>
    </source>
</evidence>
<dbReference type="PANTHER" id="PTHR30136">
    <property type="entry name" value="HELIX-TURN-HELIX TRANSCRIPTIONAL REGULATOR, ICLR FAMILY"/>
    <property type="match status" value="1"/>
</dbReference>
<dbReference type="GO" id="GO:0003677">
    <property type="term" value="F:DNA binding"/>
    <property type="evidence" value="ECO:0007669"/>
    <property type="project" value="UniProtKB-KW"/>
</dbReference>
<dbReference type="GO" id="GO:0045892">
    <property type="term" value="P:negative regulation of DNA-templated transcription"/>
    <property type="evidence" value="ECO:0007669"/>
    <property type="project" value="TreeGrafter"/>
</dbReference>
<dbReference type="GO" id="GO:0003700">
    <property type="term" value="F:DNA-binding transcription factor activity"/>
    <property type="evidence" value="ECO:0007669"/>
    <property type="project" value="TreeGrafter"/>
</dbReference>
<dbReference type="AlphaFoldDB" id="A0A7D7WFW4"/>
<dbReference type="Pfam" id="PF09339">
    <property type="entry name" value="HTH_IclR"/>
    <property type="match status" value="1"/>
</dbReference>
<dbReference type="SUPFAM" id="SSF55781">
    <property type="entry name" value="GAF domain-like"/>
    <property type="match status" value="1"/>
</dbReference>
<dbReference type="Pfam" id="PF01614">
    <property type="entry name" value="IclR_C"/>
    <property type="match status" value="1"/>
</dbReference>
<dbReference type="InterPro" id="IPR029016">
    <property type="entry name" value="GAF-like_dom_sf"/>
</dbReference>
<dbReference type="PANTHER" id="PTHR30136:SF24">
    <property type="entry name" value="HTH-TYPE TRANSCRIPTIONAL REPRESSOR ALLR"/>
    <property type="match status" value="1"/>
</dbReference>
<dbReference type="Proteomes" id="UP000515708">
    <property type="component" value="Chromosome"/>
</dbReference>
<sequence length="299" mass="32175">MRRGQGRWFIYSSFHDLRGGALMSNEVTTRAPIRRSSGGGEIKSESSRYSAPAAGCAARVLLTLARSPIPLPIAELARETGSSKSLTFRVLRELEEVDLVTSAGGRGYHLAHGVLEFTGAIGKLGEPEELTDILRELSQESGQTVNFGVLSGFDVLITAKQQPEQALVSVTYVGARVPANCSALGKVLLAELDTTEIERVVPRSLPSLTSRSITDRTEFLREVDESRTAGFAVDLEGAILGRFAIAVPVTLPGYKKRAGLAVTGSMDDYAPEYVEQLHTALSRSARRLTRARVSGAESL</sequence>
<dbReference type="InterPro" id="IPR050707">
    <property type="entry name" value="HTH_MetabolicPath_Reg"/>
</dbReference>
<keyword evidence="3" id="KW-0804">Transcription</keyword>